<dbReference type="SUPFAM" id="SSF53850">
    <property type="entry name" value="Periplasmic binding protein-like II"/>
    <property type="match status" value="1"/>
</dbReference>
<evidence type="ECO:0000313" key="1">
    <source>
        <dbReference type="EMBL" id="GHG75654.1"/>
    </source>
</evidence>
<name>A0ABQ3L123_9ALTE</name>
<protein>
    <recommendedName>
        <fullName evidence="3">TIGR02285 family protein</fullName>
    </recommendedName>
</protein>
<dbReference type="EMBL" id="BNAO01000009">
    <property type="protein sequence ID" value="GHG75654.1"/>
    <property type="molecule type" value="Genomic_DNA"/>
</dbReference>
<evidence type="ECO:0000313" key="2">
    <source>
        <dbReference type="Proteomes" id="UP000659697"/>
    </source>
</evidence>
<sequence length="286" mass="32435">MLTFAIMALASLLPQTEQKAATVVWLQTDWAPHQIVEGPFQGQGTFDVLQQRLTALLPQYQHQLRLTSLGRIESYFLNTDETVCATGALYTEERSKTRFYSLPLAVGPGFAINYVAGSFVESLLDQQWQLDLRKLVQHPELLGAYQPNRHYPEVMLQAITQSGAALLASAFTSELNAAALLLSKRVDYVIEYPERLQFYQRTLKAQQIIKSAAMLDAKPQSVSYITCNKTVLAENLINDINKVIPDLWLAEDYADVLFFWLDENAIKILMPTFESIREQMAEKNRL</sequence>
<dbReference type="Proteomes" id="UP000659697">
    <property type="component" value="Unassembled WGS sequence"/>
</dbReference>
<comment type="caution">
    <text evidence="1">The sequence shown here is derived from an EMBL/GenBank/DDBJ whole genome shotgun (WGS) entry which is preliminary data.</text>
</comment>
<accession>A0ABQ3L123</accession>
<evidence type="ECO:0008006" key="3">
    <source>
        <dbReference type="Google" id="ProtNLM"/>
    </source>
</evidence>
<dbReference type="RefSeq" id="WP_189433858.1">
    <property type="nucleotide sequence ID" value="NZ_BNAO01000009.1"/>
</dbReference>
<gene>
    <name evidence="1" type="ORF">GCM10010919_30030</name>
</gene>
<proteinExistence type="predicted"/>
<keyword evidence="2" id="KW-1185">Reference proteome</keyword>
<reference evidence="2" key="1">
    <citation type="journal article" date="2019" name="Int. J. Syst. Evol. Microbiol.">
        <title>The Global Catalogue of Microorganisms (GCM) 10K type strain sequencing project: providing services to taxonomists for standard genome sequencing and annotation.</title>
        <authorList>
            <consortium name="The Broad Institute Genomics Platform"/>
            <consortium name="The Broad Institute Genome Sequencing Center for Infectious Disease"/>
            <person name="Wu L."/>
            <person name="Ma J."/>
        </authorList>
    </citation>
    <scope>NUCLEOTIDE SEQUENCE [LARGE SCALE GENOMIC DNA]</scope>
    <source>
        <strain evidence="2">CGMCC 1.7003</strain>
    </source>
</reference>
<organism evidence="1 2">
    <name type="scientific">Alishewanella longhuensis</name>
    <dbReference type="NCBI Taxonomy" id="1091037"/>
    <lineage>
        <taxon>Bacteria</taxon>
        <taxon>Pseudomonadati</taxon>
        <taxon>Pseudomonadota</taxon>
        <taxon>Gammaproteobacteria</taxon>
        <taxon>Alteromonadales</taxon>
        <taxon>Alteromonadaceae</taxon>
        <taxon>Alishewanella</taxon>
    </lineage>
</organism>